<keyword evidence="3" id="KW-1185">Reference proteome</keyword>
<feature type="region of interest" description="Disordered" evidence="1">
    <location>
        <begin position="16"/>
        <end position="109"/>
    </location>
</feature>
<dbReference type="Proteomes" id="UP001295684">
    <property type="component" value="Unassembled WGS sequence"/>
</dbReference>
<accession>A0AAD1Y6R4</accession>
<evidence type="ECO:0000313" key="2">
    <source>
        <dbReference type="EMBL" id="CAI2385830.1"/>
    </source>
</evidence>
<dbReference type="EMBL" id="CAMPGE010028290">
    <property type="protein sequence ID" value="CAI2385830.1"/>
    <property type="molecule type" value="Genomic_DNA"/>
</dbReference>
<evidence type="ECO:0000313" key="3">
    <source>
        <dbReference type="Proteomes" id="UP001295684"/>
    </source>
</evidence>
<sequence length="480" mass="55120">MKGDVTNEEYLQCHKELFRYETPSDTTFSTRNRGKKGNPGNTSGSDKDDQSQGNLPSSESFGQVEYQGKTKIDNPTQISESKEETSSESSSNFNVSDDPSDKNSAYKIPEKNFVNTSEFIDQDCDLSVTNSSIKSISNRLSQIESITTDSMVKSSPEEMSLNTDVKRQVYQEQSKERSRLSNYEMSIDEEAKSKYSKDQIQDIVDSLREEFKYGQKMIQESNDSLQDLLKPSPHPCNCKEIVQEQLKKYSDLLMNSDGYFHNHIGIMKLGKEGEGQMQSLIYKVVNNYRYLYNLAKFTGRDQLDVEKYAQKMIEYDQRKVELKWKDINCERCKDEAAVLNTINFNDEENVEISLWNTWMITEASLRDYDPEGRFKYASLNYIKFDEFGFQTFEPVSLRLLDIFIPIIDEKLTISAATISFSDLLHIFETAGKLETLKLYNCNLLCPSSEIEECIPLLQFETFEFHTNCLKSPDGSEATSA</sequence>
<gene>
    <name evidence="2" type="ORF">ECRASSUSDP1_LOCUS27417</name>
</gene>
<evidence type="ECO:0000256" key="1">
    <source>
        <dbReference type="SAM" id="MobiDB-lite"/>
    </source>
</evidence>
<reference evidence="2" key="1">
    <citation type="submission" date="2023-07" db="EMBL/GenBank/DDBJ databases">
        <authorList>
            <consortium name="AG Swart"/>
            <person name="Singh M."/>
            <person name="Singh A."/>
            <person name="Seah K."/>
            <person name="Emmerich C."/>
        </authorList>
    </citation>
    <scope>NUCLEOTIDE SEQUENCE</scope>
    <source>
        <strain evidence="2">DP1</strain>
    </source>
</reference>
<dbReference type="AlphaFoldDB" id="A0AAD1Y6R4"/>
<proteinExistence type="predicted"/>
<protein>
    <submittedName>
        <fullName evidence="2">Uncharacterized protein</fullName>
    </submittedName>
</protein>
<organism evidence="2 3">
    <name type="scientific">Euplotes crassus</name>
    <dbReference type="NCBI Taxonomy" id="5936"/>
    <lineage>
        <taxon>Eukaryota</taxon>
        <taxon>Sar</taxon>
        <taxon>Alveolata</taxon>
        <taxon>Ciliophora</taxon>
        <taxon>Intramacronucleata</taxon>
        <taxon>Spirotrichea</taxon>
        <taxon>Hypotrichia</taxon>
        <taxon>Euplotida</taxon>
        <taxon>Euplotidae</taxon>
        <taxon>Moneuplotes</taxon>
    </lineage>
</organism>
<name>A0AAD1Y6R4_EUPCR</name>
<comment type="caution">
    <text evidence="2">The sequence shown here is derived from an EMBL/GenBank/DDBJ whole genome shotgun (WGS) entry which is preliminary data.</text>
</comment>
<feature type="compositionally biased region" description="Polar residues" evidence="1">
    <location>
        <begin position="51"/>
        <end position="61"/>
    </location>
</feature>